<accession>A0AAW1I0W3</accession>
<organism evidence="2 3">
    <name type="scientific">Saponaria officinalis</name>
    <name type="common">Common soapwort</name>
    <name type="synonym">Lychnis saponaria</name>
    <dbReference type="NCBI Taxonomy" id="3572"/>
    <lineage>
        <taxon>Eukaryota</taxon>
        <taxon>Viridiplantae</taxon>
        <taxon>Streptophyta</taxon>
        <taxon>Embryophyta</taxon>
        <taxon>Tracheophyta</taxon>
        <taxon>Spermatophyta</taxon>
        <taxon>Magnoliopsida</taxon>
        <taxon>eudicotyledons</taxon>
        <taxon>Gunneridae</taxon>
        <taxon>Pentapetalae</taxon>
        <taxon>Caryophyllales</taxon>
        <taxon>Caryophyllaceae</taxon>
        <taxon>Caryophylleae</taxon>
        <taxon>Saponaria</taxon>
    </lineage>
</organism>
<dbReference type="Gene3D" id="3.80.10.10">
    <property type="entry name" value="Ribonuclease Inhibitor"/>
    <property type="match status" value="1"/>
</dbReference>
<keyword evidence="3" id="KW-1185">Reference proteome</keyword>
<protein>
    <recommendedName>
        <fullName evidence="1">F-box domain-containing protein</fullName>
    </recommendedName>
</protein>
<dbReference type="InterPro" id="IPR032675">
    <property type="entry name" value="LRR_dom_sf"/>
</dbReference>
<dbReference type="InterPro" id="IPR036047">
    <property type="entry name" value="F-box-like_dom_sf"/>
</dbReference>
<proteinExistence type="predicted"/>
<dbReference type="SUPFAM" id="SSF81383">
    <property type="entry name" value="F-box domain"/>
    <property type="match status" value="1"/>
</dbReference>
<dbReference type="PROSITE" id="PS50181">
    <property type="entry name" value="FBOX"/>
    <property type="match status" value="1"/>
</dbReference>
<dbReference type="InterPro" id="IPR006566">
    <property type="entry name" value="FBD"/>
</dbReference>
<dbReference type="SUPFAM" id="SSF52047">
    <property type="entry name" value="RNI-like"/>
    <property type="match status" value="1"/>
</dbReference>
<dbReference type="Proteomes" id="UP001443914">
    <property type="component" value="Unassembled WGS sequence"/>
</dbReference>
<dbReference type="SMART" id="SM00579">
    <property type="entry name" value="FBD"/>
    <property type="match status" value="1"/>
</dbReference>
<dbReference type="EMBL" id="JBDFQZ010000010">
    <property type="protein sequence ID" value="KAK9682218.1"/>
    <property type="molecule type" value="Genomic_DNA"/>
</dbReference>
<dbReference type="InterPro" id="IPR001810">
    <property type="entry name" value="F-box_dom"/>
</dbReference>
<dbReference type="InterPro" id="IPR050232">
    <property type="entry name" value="FBL13/AtMIF1-like"/>
</dbReference>
<evidence type="ECO:0000259" key="1">
    <source>
        <dbReference type="PROSITE" id="PS50181"/>
    </source>
</evidence>
<dbReference type="InterPro" id="IPR055411">
    <property type="entry name" value="LRR_FXL15/At3g58940/PEG3-like"/>
</dbReference>
<evidence type="ECO:0000313" key="3">
    <source>
        <dbReference type="Proteomes" id="UP001443914"/>
    </source>
</evidence>
<dbReference type="PANTHER" id="PTHR31900">
    <property type="entry name" value="F-BOX/RNI SUPERFAMILY PROTEIN-RELATED"/>
    <property type="match status" value="1"/>
</dbReference>
<sequence length="502" mass="57163">MEGMNWKLKGCHTSRKLLSPCSVDVDRLSSLPDELLSRILSMLPTKDVAALQVLSKRICTHAFSWITSVDLDDSPISHSPDCPHLVERFPLFVLFVDHVINKLSLFGQPLSRFRLHVGVDHTSHWENPYESYSNFPHLDPPRLNTWISFPLAHLGLRELDLCFNVSNPSAHQLPPGLFVCTSLEVFKLDSNLKLDGAQIPLISLPKLKILHLHSLFIVEDGFITRLVSSCLSLEDLTLTSCWWGQSDCLSISSLSLERLELHIPKCDEMKNGDLVLINTPNLKYFYYDDNLAYCYSVTNMNALVQATVVLGYPLRDGSDENVLHVQLGLVRMLSNAKHLSLLGGFVENMHYGGEFKDQLPMFHNLKTLELSWNKPFARWDEILLETLLCSPNLEALAFPQGLFDSIVEEINDFEDLDLFTETTPQCFLTNLKRIVIKYYMGIAQELNIIKFFLKKASNLQELAVEFLPQQRFGVPLHDRMLSLERTLKNLPRASINCLIRVS</sequence>
<gene>
    <name evidence="2" type="ORF">RND81_10G058800</name>
</gene>
<dbReference type="Pfam" id="PF24758">
    <property type="entry name" value="LRR_At5g56370"/>
    <property type="match status" value="1"/>
</dbReference>
<dbReference type="PANTHER" id="PTHR31900:SF27">
    <property type="entry name" value="FBD DOMAIN-CONTAINING PROTEIN"/>
    <property type="match status" value="1"/>
</dbReference>
<feature type="domain" description="F-box" evidence="1">
    <location>
        <begin position="25"/>
        <end position="57"/>
    </location>
</feature>
<dbReference type="AlphaFoldDB" id="A0AAW1I0W3"/>
<dbReference type="Pfam" id="PF08387">
    <property type="entry name" value="FBD"/>
    <property type="match status" value="1"/>
</dbReference>
<evidence type="ECO:0000313" key="2">
    <source>
        <dbReference type="EMBL" id="KAK9682218.1"/>
    </source>
</evidence>
<dbReference type="Pfam" id="PF00646">
    <property type="entry name" value="F-box"/>
    <property type="match status" value="1"/>
</dbReference>
<comment type="caution">
    <text evidence="2">The sequence shown here is derived from an EMBL/GenBank/DDBJ whole genome shotgun (WGS) entry which is preliminary data.</text>
</comment>
<dbReference type="Gene3D" id="1.20.1280.50">
    <property type="match status" value="1"/>
</dbReference>
<name>A0AAW1I0W3_SAPOF</name>
<reference evidence="2" key="1">
    <citation type="submission" date="2024-03" db="EMBL/GenBank/DDBJ databases">
        <title>WGS assembly of Saponaria officinalis var. Norfolk2.</title>
        <authorList>
            <person name="Jenkins J."/>
            <person name="Shu S."/>
            <person name="Grimwood J."/>
            <person name="Barry K."/>
            <person name="Goodstein D."/>
            <person name="Schmutz J."/>
            <person name="Leebens-Mack J."/>
            <person name="Osbourn A."/>
        </authorList>
    </citation>
    <scope>NUCLEOTIDE SEQUENCE [LARGE SCALE GENOMIC DNA]</scope>
    <source>
        <strain evidence="2">JIC</strain>
    </source>
</reference>